<organism evidence="2 3">
    <name type="scientific">Fictibacillus arsenicus</name>
    <dbReference type="NCBI Taxonomy" id="255247"/>
    <lineage>
        <taxon>Bacteria</taxon>
        <taxon>Bacillati</taxon>
        <taxon>Bacillota</taxon>
        <taxon>Bacilli</taxon>
        <taxon>Bacillales</taxon>
        <taxon>Fictibacillaceae</taxon>
        <taxon>Fictibacillus</taxon>
    </lineage>
</organism>
<dbReference type="EMBL" id="MQMF01000001">
    <property type="protein sequence ID" value="OOE14679.1"/>
    <property type="molecule type" value="Genomic_DNA"/>
</dbReference>
<dbReference type="Proteomes" id="UP000188597">
    <property type="component" value="Unassembled WGS sequence"/>
</dbReference>
<proteinExistence type="predicted"/>
<protein>
    <recommendedName>
        <fullName evidence="4">DUF4747 domain-containing protein</fullName>
    </recommendedName>
</protein>
<evidence type="ECO:0000313" key="3">
    <source>
        <dbReference type="Proteomes" id="UP000188597"/>
    </source>
</evidence>
<comment type="caution">
    <text evidence="2">The sequence shown here is derived from an EMBL/GenBank/DDBJ whole genome shotgun (WGS) entry which is preliminary data.</text>
</comment>
<dbReference type="OrthoDB" id="2084573at2"/>
<accession>A0A1V3GCS4</accession>
<evidence type="ECO:0000256" key="1">
    <source>
        <dbReference type="SAM" id="MobiDB-lite"/>
    </source>
</evidence>
<reference evidence="2 3" key="1">
    <citation type="submission" date="2016-11" db="EMBL/GenBank/DDBJ databases">
        <authorList>
            <person name="Jaros S."/>
            <person name="Januszkiewicz K."/>
            <person name="Wedrychowicz H."/>
        </authorList>
    </citation>
    <scope>NUCLEOTIDE SEQUENCE [LARGE SCALE GENOMIC DNA]</scope>
    <source>
        <strain evidence="2 3">Con a/3</strain>
    </source>
</reference>
<evidence type="ECO:0000313" key="2">
    <source>
        <dbReference type="EMBL" id="OOE14679.1"/>
    </source>
</evidence>
<dbReference type="AlphaFoldDB" id="A0A1V3GCS4"/>
<dbReference type="RefSeq" id="WP_077360549.1">
    <property type="nucleotide sequence ID" value="NZ_MQMF01000001.1"/>
</dbReference>
<gene>
    <name evidence="2" type="ORF">UN64_05685</name>
</gene>
<sequence>MAYLYYAKVNVNSNIHEIHQTKQESIKEIMDRVYDRLNDEVEYIKEETNEFINDSGEEQSIKKTETYNFSQLDKIKDINKFYISGKLVRRFPYKGEEFDEETRESEIVIYKNNSVSTYFLFDLRSEIVVFFERNKLGYNQFMEGFQGLLDLHIPDIGFQVFLAKDKFSIRERIKMIRKVYKITSTIIPPNANEEALEELYDKKSDEMAESNTTRQTSIFESHKRNKKGLDLNSKEVSKVIDISEAFISKGYGKMKVEGETSEGIEIHYDSDADSPFQTRISEKQKNDKDSFIDTALKGITAILGKQTIDRIKNENEKPNKLNDPPQNK</sequence>
<feature type="compositionally biased region" description="Basic and acidic residues" evidence="1">
    <location>
        <begin position="307"/>
        <end position="320"/>
    </location>
</feature>
<feature type="region of interest" description="Disordered" evidence="1">
    <location>
        <begin position="307"/>
        <end position="328"/>
    </location>
</feature>
<name>A0A1V3GCS4_9BACL</name>
<evidence type="ECO:0008006" key="4">
    <source>
        <dbReference type="Google" id="ProtNLM"/>
    </source>
</evidence>